<organism evidence="2 3">
    <name type="scientific">Neurospora hispaniola</name>
    <dbReference type="NCBI Taxonomy" id="588809"/>
    <lineage>
        <taxon>Eukaryota</taxon>
        <taxon>Fungi</taxon>
        <taxon>Dikarya</taxon>
        <taxon>Ascomycota</taxon>
        <taxon>Pezizomycotina</taxon>
        <taxon>Sordariomycetes</taxon>
        <taxon>Sordariomycetidae</taxon>
        <taxon>Sordariales</taxon>
        <taxon>Sordariaceae</taxon>
        <taxon>Neurospora</taxon>
    </lineage>
</organism>
<dbReference type="EMBL" id="JAULSX010000006">
    <property type="protein sequence ID" value="KAK3489441.1"/>
    <property type="molecule type" value="Genomic_DNA"/>
</dbReference>
<feature type="compositionally biased region" description="Basic and acidic residues" evidence="1">
    <location>
        <begin position="137"/>
        <end position="147"/>
    </location>
</feature>
<accession>A0AAJ0I480</accession>
<sequence>MSISRDQSIRTDLEKLYRQISTRFSLLNFFFDDPLGSTDMENPKWKDEGEECKRLSDRFETWARTYKLGAAGQLYDMKRRMDKKRELLTLCNRLYDATEHFPNLTEMSWKDDPDRPSENCSDSSSDDGKQRRPSRAIPDEERTEGDLKKQYAGQLLKVSHQLYECERFQFELKDFEPERYTAHMNDQGQIDQEEKDTDRAVYKKLYEGEDDGTIINNLFDTMRRTHVAAHPMIDWESRLTELVPYMEPTRPDGPSQDP</sequence>
<name>A0AAJ0I480_9PEZI</name>
<proteinExistence type="predicted"/>
<keyword evidence="3" id="KW-1185">Reference proteome</keyword>
<dbReference type="Proteomes" id="UP001285908">
    <property type="component" value="Unassembled WGS sequence"/>
</dbReference>
<dbReference type="RefSeq" id="XP_062691148.1">
    <property type="nucleotide sequence ID" value="XM_062841234.1"/>
</dbReference>
<reference evidence="2 3" key="1">
    <citation type="journal article" date="2023" name="Mol. Phylogenet. Evol.">
        <title>Genome-scale phylogeny and comparative genomics of the fungal order Sordariales.</title>
        <authorList>
            <person name="Hensen N."/>
            <person name="Bonometti L."/>
            <person name="Westerberg I."/>
            <person name="Brannstrom I.O."/>
            <person name="Guillou S."/>
            <person name="Cros-Aarteil S."/>
            <person name="Calhoun S."/>
            <person name="Haridas S."/>
            <person name="Kuo A."/>
            <person name="Mondo S."/>
            <person name="Pangilinan J."/>
            <person name="Riley R."/>
            <person name="LaButti K."/>
            <person name="Andreopoulos B."/>
            <person name="Lipzen A."/>
            <person name="Chen C."/>
            <person name="Yan M."/>
            <person name="Daum C."/>
            <person name="Ng V."/>
            <person name="Clum A."/>
            <person name="Steindorff A."/>
            <person name="Ohm R.A."/>
            <person name="Martin F."/>
            <person name="Silar P."/>
            <person name="Natvig D.O."/>
            <person name="Lalanne C."/>
            <person name="Gautier V."/>
            <person name="Ament-Velasquez S.L."/>
            <person name="Kruys A."/>
            <person name="Hutchinson M.I."/>
            <person name="Powell A.J."/>
            <person name="Barry K."/>
            <person name="Miller A.N."/>
            <person name="Grigoriev I.V."/>
            <person name="Debuchy R."/>
            <person name="Gladieux P."/>
            <person name="Hiltunen Thoren M."/>
            <person name="Johannesson H."/>
        </authorList>
    </citation>
    <scope>NUCLEOTIDE SEQUENCE [LARGE SCALE GENOMIC DNA]</scope>
    <source>
        <strain evidence="2 3">FGSC 10403</strain>
    </source>
</reference>
<comment type="caution">
    <text evidence="2">The sequence shown here is derived from an EMBL/GenBank/DDBJ whole genome shotgun (WGS) entry which is preliminary data.</text>
</comment>
<evidence type="ECO:0000256" key="1">
    <source>
        <dbReference type="SAM" id="MobiDB-lite"/>
    </source>
</evidence>
<evidence type="ECO:0000313" key="3">
    <source>
        <dbReference type="Proteomes" id="UP001285908"/>
    </source>
</evidence>
<dbReference type="AlphaFoldDB" id="A0AAJ0I480"/>
<protein>
    <submittedName>
        <fullName evidence="2">Uncharacterized protein</fullName>
    </submittedName>
</protein>
<feature type="compositionally biased region" description="Basic and acidic residues" evidence="1">
    <location>
        <begin position="108"/>
        <end position="117"/>
    </location>
</feature>
<feature type="region of interest" description="Disordered" evidence="1">
    <location>
        <begin position="105"/>
        <end position="147"/>
    </location>
</feature>
<gene>
    <name evidence="2" type="ORF">B0T23DRAFT_455458</name>
</gene>
<evidence type="ECO:0000313" key="2">
    <source>
        <dbReference type="EMBL" id="KAK3489441.1"/>
    </source>
</evidence>
<dbReference type="GeneID" id="87878856"/>